<dbReference type="OrthoDB" id="9799145at2"/>
<dbReference type="PIRSF" id="PIRSF000714">
    <property type="entry name" value="HIT"/>
    <property type="match status" value="1"/>
</dbReference>
<dbReference type="SUPFAM" id="SSF54197">
    <property type="entry name" value="HIT-like"/>
    <property type="match status" value="1"/>
</dbReference>
<dbReference type="AlphaFoldDB" id="A0A1Z3HUD0"/>
<dbReference type="RefSeq" id="WP_088431191.1">
    <property type="nucleotide sequence ID" value="NZ_CP021983.2"/>
</dbReference>
<dbReference type="Proteomes" id="UP000191901">
    <property type="component" value="Chromosome"/>
</dbReference>
<name>A0A1Z3HUD0_9CYAN</name>
<feature type="domain" description="HIT" evidence="2">
    <location>
        <begin position="37"/>
        <end position="104"/>
    </location>
</feature>
<dbReference type="InterPro" id="IPR026026">
    <property type="entry name" value="HIT_Hint"/>
</dbReference>
<keyword evidence="4" id="KW-1185">Reference proteome</keyword>
<dbReference type="Gene3D" id="3.30.428.10">
    <property type="entry name" value="HIT-like"/>
    <property type="match status" value="1"/>
</dbReference>
<dbReference type="Pfam" id="PF01230">
    <property type="entry name" value="HIT"/>
    <property type="match status" value="1"/>
</dbReference>
<dbReference type="InterPro" id="IPR011146">
    <property type="entry name" value="HIT-like"/>
</dbReference>
<dbReference type="KEGG" id="hhg:XM38_048490"/>
<gene>
    <name evidence="3" type="ORF">XM38_048490</name>
</gene>
<dbReference type="STRING" id="1641165.XM38_18795"/>
<dbReference type="PROSITE" id="PS51084">
    <property type="entry name" value="HIT_2"/>
    <property type="match status" value="1"/>
</dbReference>
<evidence type="ECO:0000313" key="4">
    <source>
        <dbReference type="Proteomes" id="UP000191901"/>
    </source>
</evidence>
<evidence type="ECO:0000313" key="3">
    <source>
        <dbReference type="EMBL" id="ASC73875.1"/>
    </source>
</evidence>
<evidence type="ECO:0000259" key="2">
    <source>
        <dbReference type="PROSITE" id="PS51084"/>
    </source>
</evidence>
<dbReference type="EMBL" id="CP021983">
    <property type="protein sequence ID" value="ASC73875.1"/>
    <property type="molecule type" value="Genomic_DNA"/>
</dbReference>
<proteinExistence type="predicted"/>
<accession>A0A1Z3HUD0</accession>
<sequence>MTTFQLHPQLLAECHQLGRLSHCQLLLHKNAAVLWFILVPDTEITDLLELPPEEAQAVLEECRQVARYIKQQAGYAKINFGAIGNLVPQLHLHVIGRRPEDPCWPQPVWGHLKAQEGYADRDIAAIKTAVLEVGE</sequence>
<dbReference type="GO" id="GO:0003824">
    <property type="term" value="F:catalytic activity"/>
    <property type="evidence" value="ECO:0007669"/>
    <property type="project" value="InterPro"/>
</dbReference>
<organism evidence="3 4">
    <name type="scientific">Halomicronema hongdechloris C2206</name>
    <dbReference type="NCBI Taxonomy" id="1641165"/>
    <lineage>
        <taxon>Bacteria</taxon>
        <taxon>Bacillati</taxon>
        <taxon>Cyanobacteriota</taxon>
        <taxon>Cyanophyceae</taxon>
        <taxon>Nodosilineales</taxon>
        <taxon>Nodosilineaceae</taxon>
        <taxon>Halomicronema</taxon>
    </lineage>
</organism>
<reference evidence="3 4" key="1">
    <citation type="journal article" date="2016" name="Biochim. Biophys. Acta">
        <title>Characterization of red-shifted phycobilisomes isolated from the chlorophyll f-containing cyanobacterium Halomicronema hongdechloris.</title>
        <authorList>
            <person name="Li Y."/>
            <person name="Lin Y."/>
            <person name="Garvey C.J."/>
            <person name="Birch D."/>
            <person name="Corkery R.W."/>
            <person name="Loughlin P.C."/>
            <person name="Scheer H."/>
            <person name="Willows R.D."/>
            <person name="Chen M."/>
        </authorList>
    </citation>
    <scope>NUCLEOTIDE SEQUENCE [LARGE SCALE GENOMIC DNA]</scope>
    <source>
        <strain evidence="3 4">C2206</strain>
    </source>
</reference>
<dbReference type="InterPro" id="IPR036265">
    <property type="entry name" value="HIT-like_sf"/>
</dbReference>
<comment type="caution">
    <text evidence="1">Lacks conserved residue(s) required for the propagation of feature annotation.</text>
</comment>
<protein>
    <recommendedName>
        <fullName evidence="2">HIT domain-containing protein</fullName>
    </recommendedName>
</protein>
<evidence type="ECO:0000256" key="1">
    <source>
        <dbReference type="PROSITE-ProRule" id="PRU00464"/>
    </source>
</evidence>